<reference evidence="1 2" key="1">
    <citation type="submission" date="2016-12" db="EMBL/GenBank/DDBJ databases">
        <title>The genomes of Aspergillus section Nigri reveals drivers in fungal speciation.</title>
        <authorList>
            <consortium name="DOE Joint Genome Institute"/>
            <person name="Vesth T.C."/>
            <person name="Nybo J."/>
            <person name="Theobald S."/>
            <person name="Brandl J."/>
            <person name="Frisvad J.C."/>
            <person name="Nielsen K.F."/>
            <person name="Lyhne E.K."/>
            <person name="Kogle M.E."/>
            <person name="Kuo A."/>
            <person name="Riley R."/>
            <person name="Clum A."/>
            <person name="Nolan M."/>
            <person name="Lipzen A."/>
            <person name="Salamov A."/>
            <person name="Henrissat B."/>
            <person name="Wiebenga A."/>
            <person name="De Vries R.P."/>
            <person name="Grigoriev I.V."/>
            <person name="Mortensen U.H."/>
            <person name="Andersen M.R."/>
            <person name="Baker S.E."/>
        </authorList>
    </citation>
    <scope>NUCLEOTIDE SEQUENCE [LARGE SCALE GENOMIC DNA]</scope>
    <source>
        <strain evidence="1 2">CBS 121591</strain>
    </source>
</reference>
<feature type="non-terminal residue" evidence="1">
    <location>
        <position position="173"/>
    </location>
</feature>
<sequence>MDTRANPVQDATTILGPCININPVRVQLPLPPPSEAGQPWTARELCHALHEQYVRIARYSVLDLDEFTACSTDWAPGTRFGCIVNHLPREDYPPLAFDGADTAFRSADLRICLPGQMLVRCITVGGGELKIQVLASGVVLDGKGAAALARTLLETGQRFARFPDALRSAPRFV</sequence>
<evidence type="ECO:0000313" key="1">
    <source>
        <dbReference type="EMBL" id="PYH76779.1"/>
    </source>
</evidence>
<dbReference type="SUPFAM" id="SSF52777">
    <property type="entry name" value="CoA-dependent acyltransferases"/>
    <property type="match status" value="1"/>
</dbReference>
<gene>
    <name evidence="1" type="ORF">BO82DRAFT_358824</name>
</gene>
<evidence type="ECO:0000313" key="2">
    <source>
        <dbReference type="Proteomes" id="UP000248340"/>
    </source>
</evidence>
<dbReference type="OrthoDB" id="4502805at2759"/>
<organism evidence="1 2">
    <name type="scientific">Aspergillus uvarum CBS 121591</name>
    <dbReference type="NCBI Taxonomy" id="1448315"/>
    <lineage>
        <taxon>Eukaryota</taxon>
        <taxon>Fungi</taxon>
        <taxon>Dikarya</taxon>
        <taxon>Ascomycota</taxon>
        <taxon>Pezizomycotina</taxon>
        <taxon>Eurotiomycetes</taxon>
        <taxon>Eurotiomycetidae</taxon>
        <taxon>Eurotiales</taxon>
        <taxon>Aspergillaceae</taxon>
        <taxon>Aspergillus</taxon>
        <taxon>Aspergillus subgen. Circumdati</taxon>
    </lineage>
</organism>
<dbReference type="RefSeq" id="XP_025486979.1">
    <property type="nucleotide sequence ID" value="XM_025636402.1"/>
</dbReference>
<dbReference type="GeneID" id="37139143"/>
<dbReference type="STRING" id="1448315.A0A319BYX8"/>
<dbReference type="EMBL" id="KZ821751">
    <property type="protein sequence ID" value="PYH76779.1"/>
    <property type="molecule type" value="Genomic_DNA"/>
</dbReference>
<protein>
    <submittedName>
        <fullName evidence="1">Uncharacterized protein</fullName>
    </submittedName>
</protein>
<name>A0A319BYX8_9EURO</name>
<dbReference type="VEuPathDB" id="FungiDB:BO82DRAFT_358824"/>
<proteinExistence type="predicted"/>
<dbReference type="Proteomes" id="UP000248340">
    <property type="component" value="Unassembled WGS sequence"/>
</dbReference>
<dbReference type="Gene3D" id="3.30.559.30">
    <property type="entry name" value="Nonribosomal peptide synthetase, condensation domain"/>
    <property type="match status" value="1"/>
</dbReference>
<dbReference type="AlphaFoldDB" id="A0A319BYX8"/>
<keyword evidence="2" id="KW-1185">Reference proteome</keyword>
<accession>A0A319BYX8</accession>